<dbReference type="EMBL" id="BDDD01000027">
    <property type="protein sequence ID" value="GAV57319.1"/>
    <property type="molecule type" value="Genomic_DNA"/>
</dbReference>
<dbReference type="OrthoDB" id="1888697at2759"/>
<feature type="region of interest" description="Disordered" evidence="1">
    <location>
        <begin position="230"/>
        <end position="278"/>
    </location>
</feature>
<evidence type="ECO:0000313" key="2">
    <source>
        <dbReference type="EMBL" id="GAV57319.1"/>
    </source>
</evidence>
<comment type="caution">
    <text evidence="2">The sequence shown here is derived from an EMBL/GenBank/DDBJ whole genome shotgun (WGS) entry which is preliminary data.</text>
</comment>
<dbReference type="InParanoid" id="A0A1Q3ANK4"/>
<proteinExistence type="predicted"/>
<sequence>KQRKLCNVILKAEPSLFSLSPLHSLFFYLQQKKTKKQKIPLLKMAEFLPNLDDGERYLPSDIFNNESHFSWMDMDMDNLAHHFATLSLLQQHRHTPPKLTPNNTRPTNFQRFEEPVHFRSVNPTLLNFQFNGVNGGDKLYHRLYGYDIRPFVTGSDPFYEYHLLKPTQTQVDRYLEARARILQHQKQRQLQLQVQNRLLQNSALPFRGRTGFVRESGGGTGVFHPRIANATASTATATDGKRKQGLRMRQAESKATQQRNSLRRASGSKHKDSHYHLPPEMVLPRDWTY</sequence>
<gene>
    <name evidence="2" type="ORF">CFOL_v3_00857</name>
</gene>
<dbReference type="AlphaFoldDB" id="A0A1Q3ANK4"/>
<evidence type="ECO:0000313" key="3">
    <source>
        <dbReference type="Proteomes" id="UP000187406"/>
    </source>
</evidence>
<organism evidence="2 3">
    <name type="scientific">Cephalotus follicularis</name>
    <name type="common">Albany pitcher plant</name>
    <dbReference type="NCBI Taxonomy" id="3775"/>
    <lineage>
        <taxon>Eukaryota</taxon>
        <taxon>Viridiplantae</taxon>
        <taxon>Streptophyta</taxon>
        <taxon>Embryophyta</taxon>
        <taxon>Tracheophyta</taxon>
        <taxon>Spermatophyta</taxon>
        <taxon>Magnoliopsida</taxon>
        <taxon>eudicotyledons</taxon>
        <taxon>Gunneridae</taxon>
        <taxon>Pentapetalae</taxon>
        <taxon>rosids</taxon>
        <taxon>fabids</taxon>
        <taxon>Oxalidales</taxon>
        <taxon>Cephalotaceae</taxon>
        <taxon>Cephalotus</taxon>
    </lineage>
</organism>
<reference evidence="3" key="1">
    <citation type="submission" date="2016-04" db="EMBL/GenBank/DDBJ databases">
        <title>Cephalotus genome sequencing.</title>
        <authorList>
            <person name="Fukushima K."/>
            <person name="Hasebe M."/>
            <person name="Fang X."/>
        </authorList>
    </citation>
    <scope>NUCLEOTIDE SEQUENCE [LARGE SCALE GENOMIC DNA]</scope>
    <source>
        <strain evidence="3">cv. St1</strain>
    </source>
</reference>
<dbReference type="Proteomes" id="UP000187406">
    <property type="component" value="Unassembled WGS sequence"/>
</dbReference>
<evidence type="ECO:0000256" key="1">
    <source>
        <dbReference type="SAM" id="MobiDB-lite"/>
    </source>
</evidence>
<accession>A0A1Q3ANK4</accession>
<feature type="non-terminal residue" evidence="2">
    <location>
        <position position="1"/>
    </location>
</feature>
<name>A0A1Q3ANK4_CEPFO</name>
<keyword evidence="3" id="KW-1185">Reference proteome</keyword>
<protein>
    <submittedName>
        <fullName evidence="2">Uncharacterized protein</fullName>
    </submittedName>
</protein>